<dbReference type="CDD" id="cd04187">
    <property type="entry name" value="DPM1_like_bac"/>
    <property type="match status" value="1"/>
</dbReference>
<dbReference type="SUPFAM" id="SSF53448">
    <property type="entry name" value="Nucleotide-diphospho-sugar transferases"/>
    <property type="match status" value="1"/>
</dbReference>
<protein>
    <submittedName>
        <fullName evidence="10">Glycosyltransferase family 2 protein</fullName>
    </submittedName>
</protein>
<keyword evidence="4 8" id="KW-0812">Transmembrane</keyword>
<dbReference type="PANTHER" id="PTHR48090">
    <property type="entry name" value="UNDECAPRENYL-PHOSPHATE 4-DEOXY-4-FORMAMIDO-L-ARABINOSE TRANSFERASE-RELATED"/>
    <property type="match status" value="1"/>
</dbReference>
<dbReference type="GO" id="GO:0009103">
    <property type="term" value="P:lipopolysaccharide biosynthetic process"/>
    <property type="evidence" value="ECO:0007669"/>
    <property type="project" value="UniProtKB-KW"/>
</dbReference>
<dbReference type="InterPro" id="IPR050256">
    <property type="entry name" value="Glycosyltransferase_2"/>
</dbReference>
<evidence type="ECO:0000259" key="9">
    <source>
        <dbReference type="Pfam" id="PF00535"/>
    </source>
</evidence>
<sequence>MDRIKKVSFVIPCYRSEHTLPHVVTEIREKMQELTQYTYDIFLVNDASPDNTMETIRDLCEKYDNIKGIGFARNFGQHAALMAGLRHSDGDYVVCLDDDGQTPADEVDKLLNKLEEGFDAVYASYEHKQHSAFRNLGSKVNELMTRMMLNKPANLYISSYFAVKRFVVEDMIRYENSYPYVIGLVLRATKNITNVPVCHREREEGNSGYTLKKLLGLWFNGFTAFSVKPLRIATSLGVGFAGLGFLYGIYTIIKRLVNPNVPMGFSALMAALVFFGGMIMIMLGLIGEYVGRIYISMNNSPQYVIREKIHLEE</sequence>
<dbReference type="EMBL" id="VUMU01000020">
    <property type="protein sequence ID" value="MST59132.1"/>
    <property type="molecule type" value="Genomic_DNA"/>
</dbReference>
<evidence type="ECO:0000256" key="8">
    <source>
        <dbReference type="SAM" id="Phobius"/>
    </source>
</evidence>
<proteinExistence type="predicted"/>
<dbReference type="GO" id="GO:0099621">
    <property type="term" value="F:undecaprenyl-phosphate 4-deoxy-4-formamido-L-arabinose transferase activity"/>
    <property type="evidence" value="ECO:0007669"/>
    <property type="project" value="TreeGrafter"/>
</dbReference>
<evidence type="ECO:0000256" key="6">
    <source>
        <dbReference type="ARBA" id="ARBA00022989"/>
    </source>
</evidence>
<dbReference type="Pfam" id="PF00535">
    <property type="entry name" value="Glycos_transf_2"/>
    <property type="match status" value="1"/>
</dbReference>
<dbReference type="GO" id="GO:0005886">
    <property type="term" value="C:plasma membrane"/>
    <property type="evidence" value="ECO:0007669"/>
    <property type="project" value="TreeGrafter"/>
</dbReference>
<gene>
    <name evidence="10" type="ORF">FYJ59_12965</name>
</gene>
<keyword evidence="7 8" id="KW-0472">Membrane</keyword>
<reference evidence="10 11" key="1">
    <citation type="submission" date="2019-08" db="EMBL/GenBank/DDBJ databases">
        <title>In-depth cultivation of the pig gut microbiome towards novel bacterial diversity and tailored functional studies.</title>
        <authorList>
            <person name="Wylensek D."/>
            <person name="Hitch T.C.A."/>
            <person name="Clavel T."/>
        </authorList>
    </citation>
    <scope>NUCLEOTIDE SEQUENCE [LARGE SCALE GENOMIC DNA]</scope>
    <source>
        <strain evidence="10 11">WCA3-601-WT-6H</strain>
    </source>
</reference>
<evidence type="ECO:0000256" key="2">
    <source>
        <dbReference type="ARBA" id="ARBA00022676"/>
    </source>
</evidence>
<keyword evidence="1" id="KW-1003">Cell membrane</keyword>
<evidence type="ECO:0000313" key="11">
    <source>
        <dbReference type="Proteomes" id="UP000476055"/>
    </source>
</evidence>
<keyword evidence="11" id="KW-1185">Reference proteome</keyword>
<feature type="transmembrane region" description="Helical" evidence="8">
    <location>
        <begin position="232"/>
        <end position="253"/>
    </location>
</feature>
<evidence type="ECO:0000256" key="4">
    <source>
        <dbReference type="ARBA" id="ARBA00022692"/>
    </source>
</evidence>
<evidence type="ECO:0000256" key="1">
    <source>
        <dbReference type="ARBA" id="ARBA00022475"/>
    </source>
</evidence>
<dbReference type="AlphaFoldDB" id="A0A6L5YNF5"/>
<feature type="domain" description="Glycosyltransferase 2-like" evidence="9">
    <location>
        <begin position="8"/>
        <end position="170"/>
    </location>
</feature>
<evidence type="ECO:0000256" key="3">
    <source>
        <dbReference type="ARBA" id="ARBA00022679"/>
    </source>
</evidence>
<keyword evidence="2" id="KW-0328">Glycosyltransferase</keyword>
<name>A0A6L5YNF5_9FIRM</name>
<organism evidence="10 11">
    <name type="scientific">Waltera intestinalis</name>
    <dbReference type="NCBI Taxonomy" id="2606635"/>
    <lineage>
        <taxon>Bacteria</taxon>
        <taxon>Bacillati</taxon>
        <taxon>Bacillota</taxon>
        <taxon>Clostridia</taxon>
        <taxon>Lachnospirales</taxon>
        <taxon>Lachnospiraceae</taxon>
        <taxon>Waltera</taxon>
    </lineage>
</organism>
<comment type="caution">
    <text evidence="10">The sequence shown here is derived from an EMBL/GenBank/DDBJ whole genome shotgun (WGS) entry which is preliminary data.</text>
</comment>
<dbReference type="Gene3D" id="3.90.550.10">
    <property type="entry name" value="Spore Coat Polysaccharide Biosynthesis Protein SpsA, Chain A"/>
    <property type="match status" value="1"/>
</dbReference>
<dbReference type="InterPro" id="IPR001173">
    <property type="entry name" value="Glyco_trans_2-like"/>
</dbReference>
<evidence type="ECO:0000256" key="7">
    <source>
        <dbReference type="ARBA" id="ARBA00023136"/>
    </source>
</evidence>
<evidence type="ECO:0000256" key="5">
    <source>
        <dbReference type="ARBA" id="ARBA00022985"/>
    </source>
</evidence>
<dbReference type="RefSeq" id="WP_022152884.1">
    <property type="nucleotide sequence ID" value="NZ_DAWCRI010000038.1"/>
</dbReference>
<keyword evidence="3 10" id="KW-0808">Transferase</keyword>
<dbReference type="InterPro" id="IPR029044">
    <property type="entry name" value="Nucleotide-diphossugar_trans"/>
</dbReference>
<evidence type="ECO:0000313" key="10">
    <source>
        <dbReference type="EMBL" id="MST59132.1"/>
    </source>
</evidence>
<keyword evidence="5" id="KW-0448">Lipopolysaccharide biosynthesis</keyword>
<feature type="transmembrane region" description="Helical" evidence="8">
    <location>
        <begin position="265"/>
        <end position="287"/>
    </location>
</feature>
<accession>A0A6L5YNF5</accession>
<dbReference type="Proteomes" id="UP000476055">
    <property type="component" value="Unassembled WGS sequence"/>
</dbReference>
<dbReference type="PANTHER" id="PTHR48090:SF3">
    <property type="entry name" value="UNDECAPRENYL-PHOSPHATE 4-DEOXY-4-FORMAMIDO-L-ARABINOSE TRANSFERASE"/>
    <property type="match status" value="1"/>
</dbReference>
<keyword evidence="6 8" id="KW-1133">Transmembrane helix</keyword>